<feature type="non-terminal residue" evidence="7">
    <location>
        <position position="271"/>
    </location>
</feature>
<dbReference type="EMBL" id="BRYB01005605">
    <property type="protein sequence ID" value="GMI26620.1"/>
    <property type="molecule type" value="Genomic_DNA"/>
</dbReference>
<reference evidence="7 8" key="1">
    <citation type="journal article" date="2023" name="Commun. Biol.">
        <title>Genome analysis of Parmales, the sister group of diatoms, reveals the evolutionary specialization of diatoms from phago-mixotrophs to photoautotrophs.</title>
        <authorList>
            <person name="Ban H."/>
            <person name="Sato S."/>
            <person name="Yoshikawa S."/>
            <person name="Yamada K."/>
            <person name="Nakamura Y."/>
            <person name="Ichinomiya M."/>
            <person name="Sato N."/>
            <person name="Blanc-Mathieu R."/>
            <person name="Endo H."/>
            <person name="Kuwata A."/>
            <person name="Ogata H."/>
        </authorList>
    </citation>
    <scope>NUCLEOTIDE SEQUENCE [LARGE SCALE GENOMIC DNA]</scope>
</reference>
<keyword evidence="5" id="KW-0472">Membrane</keyword>
<dbReference type="Pfam" id="PF16076">
    <property type="entry name" value="Acyltransf_C"/>
    <property type="match status" value="1"/>
</dbReference>
<proteinExistence type="inferred from homology"/>
<evidence type="ECO:0000256" key="2">
    <source>
        <dbReference type="ARBA" id="ARBA00022679"/>
    </source>
</evidence>
<evidence type="ECO:0000259" key="6">
    <source>
        <dbReference type="SMART" id="SM00563"/>
    </source>
</evidence>
<keyword evidence="8" id="KW-1185">Reference proteome</keyword>
<evidence type="ECO:0000256" key="3">
    <source>
        <dbReference type="ARBA" id="ARBA00023315"/>
    </source>
</evidence>
<sequence>MFNYNIVVLYYLSIIWGSYSVGVRPVFSGDELRSEGAFLMANHQTMADCNIIFFVANKMKKLNSLKWFVKSSIRFLPGVGFALHFLDVIFVKRNWTQDKRTIERTFANLKKSKIKPVIVIFPEGTRQTAKKFKEARAFTVSRNMEPLRHLMHPRPRGFVATVTNMRDSLDSVVDVTIGFPEQGLPSLWQWFQGIGAKNTCIHCRRFPIADLPLDDEEALKRWLFGRFKEKDELLDRLYRTGSFEEGAGKERVDLETAESGRKGYGGNKVTP</sequence>
<evidence type="ECO:0000256" key="1">
    <source>
        <dbReference type="ARBA" id="ARBA00008655"/>
    </source>
</evidence>
<evidence type="ECO:0000256" key="5">
    <source>
        <dbReference type="SAM" id="Phobius"/>
    </source>
</evidence>
<dbReference type="InterPro" id="IPR002123">
    <property type="entry name" value="Plipid/glycerol_acylTrfase"/>
</dbReference>
<dbReference type="PANTHER" id="PTHR10983">
    <property type="entry name" value="1-ACYLGLYCEROL-3-PHOSPHATE ACYLTRANSFERASE-RELATED"/>
    <property type="match status" value="1"/>
</dbReference>
<feature type="domain" description="Phospholipid/glycerol acyltransferase" evidence="6">
    <location>
        <begin position="37"/>
        <end position="152"/>
    </location>
</feature>
<keyword evidence="5" id="KW-1133">Transmembrane helix</keyword>
<feature type="compositionally biased region" description="Basic and acidic residues" evidence="4">
    <location>
        <begin position="249"/>
        <end position="261"/>
    </location>
</feature>
<comment type="similarity">
    <text evidence="1">Belongs to the 1-acyl-sn-glycerol-3-phosphate acyltransferase family.</text>
</comment>
<keyword evidence="2" id="KW-0808">Transferase</keyword>
<dbReference type="SMART" id="SM00563">
    <property type="entry name" value="PlsC"/>
    <property type="match status" value="1"/>
</dbReference>
<protein>
    <recommendedName>
        <fullName evidence="6">Phospholipid/glycerol acyltransferase domain-containing protein</fullName>
    </recommendedName>
</protein>
<feature type="compositionally biased region" description="Gly residues" evidence="4">
    <location>
        <begin position="262"/>
        <end position="271"/>
    </location>
</feature>
<evidence type="ECO:0000256" key="4">
    <source>
        <dbReference type="SAM" id="MobiDB-lite"/>
    </source>
</evidence>
<feature type="region of interest" description="Disordered" evidence="4">
    <location>
        <begin position="249"/>
        <end position="271"/>
    </location>
</feature>
<accession>A0ABQ6MHV2</accession>
<dbReference type="PANTHER" id="PTHR10983:SF16">
    <property type="entry name" value="LYSOCARDIOLIPIN ACYLTRANSFERASE 1"/>
    <property type="match status" value="1"/>
</dbReference>
<dbReference type="Proteomes" id="UP001165060">
    <property type="component" value="Unassembled WGS sequence"/>
</dbReference>
<dbReference type="InterPro" id="IPR032098">
    <property type="entry name" value="Acyltransf_C"/>
</dbReference>
<dbReference type="Pfam" id="PF01553">
    <property type="entry name" value="Acyltransferase"/>
    <property type="match status" value="1"/>
</dbReference>
<name>A0ABQ6MHV2_9STRA</name>
<evidence type="ECO:0000313" key="7">
    <source>
        <dbReference type="EMBL" id="GMI26620.1"/>
    </source>
</evidence>
<comment type="caution">
    <text evidence="7">The sequence shown here is derived from an EMBL/GenBank/DDBJ whole genome shotgun (WGS) entry which is preliminary data.</text>
</comment>
<dbReference type="CDD" id="cd07990">
    <property type="entry name" value="LPLAT_LCLAT1-like"/>
    <property type="match status" value="1"/>
</dbReference>
<keyword evidence="5" id="KW-0812">Transmembrane</keyword>
<gene>
    <name evidence="7" type="ORF">TeGR_g12386</name>
</gene>
<dbReference type="SUPFAM" id="SSF69593">
    <property type="entry name" value="Glycerol-3-phosphate (1)-acyltransferase"/>
    <property type="match status" value="1"/>
</dbReference>
<keyword evidence="3" id="KW-0012">Acyltransferase</keyword>
<evidence type="ECO:0000313" key="8">
    <source>
        <dbReference type="Proteomes" id="UP001165060"/>
    </source>
</evidence>
<organism evidence="7 8">
    <name type="scientific">Tetraparma gracilis</name>
    <dbReference type="NCBI Taxonomy" id="2962635"/>
    <lineage>
        <taxon>Eukaryota</taxon>
        <taxon>Sar</taxon>
        <taxon>Stramenopiles</taxon>
        <taxon>Ochrophyta</taxon>
        <taxon>Bolidophyceae</taxon>
        <taxon>Parmales</taxon>
        <taxon>Triparmaceae</taxon>
        <taxon>Tetraparma</taxon>
    </lineage>
</organism>
<feature type="transmembrane region" description="Helical" evidence="5">
    <location>
        <begin position="7"/>
        <end position="27"/>
    </location>
</feature>